<keyword evidence="3" id="KW-0378">Hydrolase</keyword>
<evidence type="ECO:0000313" key="3">
    <source>
        <dbReference type="EMBL" id="CDZ32394.1"/>
    </source>
</evidence>
<evidence type="ECO:0000256" key="1">
    <source>
        <dbReference type="SAM" id="MobiDB-lite"/>
    </source>
</evidence>
<reference evidence="3 4" key="1">
    <citation type="submission" date="2014-08" db="EMBL/GenBank/DDBJ databases">
        <authorList>
            <person name="Chen Y.-H."/>
        </authorList>
    </citation>
    <scope>NUCLEOTIDE SEQUENCE [LARGE SCALE GENOMIC DNA]</scope>
</reference>
<dbReference type="Proteomes" id="UP000046176">
    <property type="component" value="Unassembled WGS sequence"/>
</dbReference>
<proteinExistence type="predicted"/>
<evidence type="ECO:0000259" key="2">
    <source>
        <dbReference type="Pfam" id="PF12146"/>
    </source>
</evidence>
<dbReference type="SUPFAM" id="SSF53474">
    <property type="entry name" value="alpha/beta-Hydrolases"/>
    <property type="match status" value="1"/>
</dbReference>
<organism evidence="3 4">
    <name type="scientific">Neorhizobium galegae bv. officinalis</name>
    <dbReference type="NCBI Taxonomy" id="323656"/>
    <lineage>
        <taxon>Bacteria</taxon>
        <taxon>Pseudomonadati</taxon>
        <taxon>Pseudomonadota</taxon>
        <taxon>Alphaproteobacteria</taxon>
        <taxon>Hyphomicrobiales</taxon>
        <taxon>Rhizobiaceae</taxon>
        <taxon>Rhizobium/Agrobacterium group</taxon>
        <taxon>Neorhizobium</taxon>
    </lineage>
</organism>
<feature type="domain" description="Serine aminopeptidase S33" evidence="2">
    <location>
        <begin position="53"/>
        <end position="138"/>
    </location>
</feature>
<protein>
    <submittedName>
        <fullName evidence="3">Alpha/beta hydrolase</fullName>
    </submittedName>
</protein>
<name>A0A0T7FBI1_NEOGA</name>
<dbReference type="InterPro" id="IPR022742">
    <property type="entry name" value="Hydrolase_4"/>
</dbReference>
<accession>A0A0T7FBI1</accession>
<dbReference type="GO" id="GO:0016787">
    <property type="term" value="F:hydrolase activity"/>
    <property type="evidence" value="ECO:0007669"/>
    <property type="project" value="UniProtKB-KW"/>
</dbReference>
<gene>
    <name evidence="3" type="ORF">NGAL_HAMBI1145_11650</name>
</gene>
<dbReference type="Gene3D" id="3.40.50.1820">
    <property type="entry name" value="alpha/beta hydrolase"/>
    <property type="match status" value="1"/>
</dbReference>
<sequence>MTDTDCEAPAERENEGDARSSRPAGQPVGLACRDGITLKGHLWPARSPAIGSVVVNPATGVLARYYHYYADFLAGEGFDVLTYDYRGIGLSRPESLKGCGYRWREWGEQDFDAALRFMDAIRPGQPLYVVGHSIGGYLPGLSPMAKRIDRMLTMGAQYAYWPDYASGHRLRLFLKWHVVMPALTAMFGYFPGKRLGWLEDLPAGVANEWSFRGARMESTHPAEERGDVLRRFEAVTAPILAVTMSDDDIGTVAAIRRTLGYYRNAQVTQVLLKPEDYGLAAIGHFSLFHSRHREGFWQDSLRWLRDGINPWSGHVIAS</sequence>
<feature type="region of interest" description="Disordered" evidence="1">
    <location>
        <begin position="1"/>
        <end position="27"/>
    </location>
</feature>
<dbReference type="RefSeq" id="WP_046665449.1">
    <property type="nucleotide sequence ID" value="NZ_CCRH01000003.1"/>
</dbReference>
<dbReference type="InterPro" id="IPR029058">
    <property type="entry name" value="AB_hydrolase_fold"/>
</dbReference>
<dbReference type="InterPro" id="IPR017208">
    <property type="entry name" value="UCP037442_abhydr"/>
</dbReference>
<dbReference type="EMBL" id="CCRH01000003">
    <property type="protein sequence ID" value="CDZ32394.1"/>
    <property type="molecule type" value="Genomic_DNA"/>
</dbReference>
<dbReference type="AlphaFoldDB" id="A0A0T7FBI1"/>
<dbReference type="PIRSF" id="PIRSF037442">
    <property type="entry name" value="UCP037442_abhydr"/>
    <property type="match status" value="1"/>
</dbReference>
<dbReference type="Pfam" id="PF12146">
    <property type="entry name" value="Hydrolase_4"/>
    <property type="match status" value="1"/>
</dbReference>
<feature type="compositionally biased region" description="Basic and acidic residues" evidence="1">
    <location>
        <begin position="9"/>
        <end position="20"/>
    </location>
</feature>
<dbReference type="OrthoDB" id="9785076at2"/>
<evidence type="ECO:0000313" key="4">
    <source>
        <dbReference type="Proteomes" id="UP000046176"/>
    </source>
</evidence>